<dbReference type="Proteomes" id="UP001149009">
    <property type="component" value="Unassembled WGS sequence"/>
</dbReference>
<keyword evidence="5 7" id="KW-1133">Transmembrane helix</keyword>
<dbReference type="GO" id="GO:0006813">
    <property type="term" value="P:potassium ion transport"/>
    <property type="evidence" value="ECO:0007669"/>
    <property type="project" value="InterPro"/>
</dbReference>
<dbReference type="RefSeq" id="WP_261514583.1">
    <property type="nucleotide sequence ID" value="NZ_JAODNV010000006.1"/>
</dbReference>
<keyword evidence="3 7" id="KW-0812">Transmembrane</keyword>
<feature type="domain" description="RCK C-terminal" evidence="8">
    <location>
        <begin position="290"/>
        <end position="374"/>
    </location>
</feature>
<dbReference type="InterPro" id="IPR006037">
    <property type="entry name" value="RCK_C"/>
</dbReference>
<feature type="transmembrane region" description="Helical" evidence="7">
    <location>
        <begin position="559"/>
        <end position="579"/>
    </location>
</feature>
<protein>
    <submittedName>
        <fullName evidence="9">SLC13 family permease</fullName>
    </submittedName>
</protein>
<feature type="transmembrane region" description="Helical" evidence="7">
    <location>
        <begin position="484"/>
        <end position="508"/>
    </location>
</feature>
<gene>
    <name evidence="9" type="ORF">NYR54_05405</name>
</gene>
<name>A0A9X2X6X6_9HYPH</name>
<dbReference type="InterPro" id="IPR036721">
    <property type="entry name" value="RCK_C_sf"/>
</dbReference>
<reference evidence="9" key="1">
    <citation type="submission" date="2022-08" db="EMBL/GenBank/DDBJ databases">
        <title>Chelativorans sichuanense sp. nov., a paraffin oil-degrading bacterium isolated from a mixture of oil-based drill cuttings and paddy soil.</title>
        <authorList>
            <person name="Yu J."/>
            <person name="Liu H."/>
            <person name="Chen Q."/>
        </authorList>
    </citation>
    <scope>NUCLEOTIDE SEQUENCE</scope>
    <source>
        <strain evidence="9">SCAU 2101</strain>
    </source>
</reference>
<dbReference type="PANTHER" id="PTHR43652:SF2">
    <property type="entry name" value="BASIC AMINO ACID ANTIPORTER YFCC-RELATED"/>
    <property type="match status" value="1"/>
</dbReference>
<dbReference type="InterPro" id="IPR004680">
    <property type="entry name" value="Cit_transptr-like_dom"/>
</dbReference>
<sequence>MTLEQFGIIALLIILLGLFTIDRFRIEIVALGGLGVAAATGLVPLDNVFAGFSNAAVITVVEILLIVQALSRTRILDAVAIRIGQSLSHARAIMLVLCAMGAGLSVFMNNIGAFALMLPITISVSKTAGLNLRMLVMPVSFATLLGGLCSIIGTPPNYLVSEFFIAASGPGFSFFDFAYVGVPVALVGLTVIVLWAPLTLKEARNGERDTSRPAGVRRVVTELHPGSARARAETAGALAERLSGAVHTIIRHNQRVFPIRDDTPIEPNDLIVVEAELERLEAEIDQGNVVLAHGDGLLAKRRAEVVVVPQSTLIGSRIGRLEILSSRGIEVLAVSTQNPRIEGRLEDVQLGVGDVILLHGSPEMVKEALDDADALQLWPLSRFEPAKASYWPVAIFLMGVLAAAFTRIEPPIAFGAVVLILSMGRMLDLRTALSDMNWPIILLLAAMIPVGEAMATSGAAAVLAQSLTALLPSMSTPALVAAMFALALAITPFINNATTAVVLAPIALELARTTGTPPQPLLMAVALGASTDFLTPFGHHNNTLAFGIGGYRFGEFLKVGWPLTLASFAAGVMLISLIWG</sequence>
<keyword evidence="6 7" id="KW-0472">Membrane</keyword>
<keyword evidence="2" id="KW-0813">Transport</keyword>
<dbReference type="Pfam" id="PF03600">
    <property type="entry name" value="CitMHS"/>
    <property type="match status" value="1"/>
</dbReference>
<dbReference type="AlphaFoldDB" id="A0A9X2X6X6"/>
<evidence type="ECO:0000313" key="10">
    <source>
        <dbReference type="Proteomes" id="UP001149009"/>
    </source>
</evidence>
<feature type="transmembrane region" description="Helical" evidence="7">
    <location>
        <begin position="6"/>
        <end position="21"/>
    </location>
</feature>
<keyword evidence="4" id="KW-0677">Repeat</keyword>
<feature type="transmembrane region" description="Helical" evidence="7">
    <location>
        <begin position="28"/>
        <end position="45"/>
    </location>
</feature>
<evidence type="ECO:0000256" key="6">
    <source>
        <dbReference type="ARBA" id="ARBA00023136"/>
    </source>
</evidence>
<feature type="transmembrane region" description="Helical" evidence="7">
    <location>
        <begin position="178"/>
        <end position="198"/>
    </location>
</feature>
<feature type="transmembrane region" description="Helical" evidence="7">
    <location>
        <begin position="440"/>
        <end position="464"/>
    </location>
</feature>
<evidence type="ECO:0000256" key="7">
    <source>
        <dbReference type="SAM" id="Phobius"/>
    </source>
</evidence>
<feature type="transmembrane region" description="Helical" evidence="7">
    <location>
        <begin position="92"/>
        <end position="108"/>
    </location>
</feature>
<dbReference type="GO" id="GO:0008324">
    <property type="term" value="F:monoatomic cation transmembrane transporter activity"/>
    <property type="evidence" value="ECO:0007669"/>
    <property type="project" value="InterPro"/>
</dbReference>
<keyword evidence="10" id="KW-1185">Reference proteome</keyword>
<feature type="transmembrane region" description="Helical" evidence="7">
    <location>
        <begin position="388"/>
        <end position="406"/>
    </location>
</feature>
<dbReference type="EMBL" id="JAODNV010000006">
    <property type="protein sequence ID" value="MCT8989728.1"/>
    <property type="molecule type" value="Genomic_DNA"/>
</dbReference>
<accession>A0A9X2X6X6</accession>
<feature type="transmembrane region" description="Helical" evidence="7">
    <location>
        <begin position="139"/>
        <end position="158"/>
    </location>
</feature>
<evidence type="ECO:0000256" key="4">
    <source>
        <dbReference type="ARBA" id="ARBA00022737"/>
    </source>
</evidence>
<dbReference type="InterPro" id="IPR051679">
    <property type="entry name" value="DASS-Related_Transporters"/>
</dbReference>
<dbReference type="GO" id="GO:0005886">
    <property type="term" value="C:plasma membrane"/>
    <property type="evidence" value="ECO:0007669"/>
    <property type="project" value="TreeGrafter"/>
</dbReference>
<evidence type="ECO:0000256" key="1">
    <source>
        <dbReference type="ARBA" id="ARBA00004141"/>
    </source>
</evidence>
<comment type="caution">
    <text evidence="9">The sequence shown here is derived from an EMBL/GenBank/DDBJ whole genome shotgun (WGS) entry which is preliminary data.</text>
</comment>
<feature type="transmembrane region" description="Helical" evidence="7">
    <location>
        <begin position="412"/>
        <end position="428"/>
    </location>
</feature>
<evidence type="ECO:0000256" key="2">
    <source>
        <dbReference type="ARBA" id="ARBA00022448"/>
    </source>
</evidence>
<evidence type="ECO:0000256" key="5">
    <source>
        <dbReference type="ARBA" id="ARBA00022989"/>
    </source>
</evidence>
<dbReference type="PROSITE" id="PS51202">
    <property type="entry name" value="RCK_C"/>
    <property type="match status" value="1"/>
</dbReference>
<organism evidence="9 10">
    <name type="scientific">Chelativorans petroleitrophicus</name>
    <dbReference type="NCBI Taxonomy" id="2975484"/>
    <lineage>
        <taxon>Bacteria</taxon>
        <taxon>Pseudomonadati</taxon>
        <taxon>Pseudomonadota</taxon>
        <taxon>Alphaproteobacteria</taxon>
        <taxon>Hyphomicrobiales</taxon>
        <taxon>Phyllobacteriaceae</taxon>
        <taxon>Chelativorans</taxon>
    </lineage>
</organism>
<evidence type="ECO:0000256" key="3">
    <source>
        <dbReference type="ARBA" id="ARBA00022692"/>
    </source>
</evidence>
<proteinExistence type="predicted"/>
<dbReference type="PANTHER" id="PTHR43652">
    <property type="entry name" value="BASIC AMINO ACID ANTIPORTER YFCC-RELATED"/>
    <property type="match status" value="1"/>
</dbReference>
<dbReference type="SUPFAM" id="SSF116726">
    <property type="entry name" value="TrkA C-terminal domain-like"/>
    <property type="match status" value="1"/>
</dbReference>
<dbReference type="Gene3D" id="3.30.70.1450">
    <property type="entry name" value="Regulator of K+ conductance, C-terminal domain"/>
    <property type="match status" value="1"/>
</dbReference>
<evidence type="ECO:0000259" key="8">
    <source>
        <dbReference type="PROSITE" id="PS51202"/>
    </source>
</evidence>
<evidence type="ECO:0000313" key="9">
    <source>
        <dbReference type="EMBL" id="MCT8989728.1"/>
    </source>
</evidence>
<comment type="subcellular location">
    <subcellularLocation>
        <location evidence="1">Membrane</location>
        <topology evidence="1">Multi-pass membrane protein</topology>
    </subcellularLocation>
</comment>